<dbReference type="Proteomes" id="UP001141950">
    <property type="component" value="Unassembled WGS sequence"/>
</dbReference>
<feature type="transmembrane region" description="Helical" evidence="8">
    <location>
        <begin position="84"/>
        <end position="102"/>
    </location>
</feature>
<feature type="transmembrane region" description="Helical" evidence="8">
    <location>
        <begin position="341"/>
        <end position="363"/>
    </location>
</feature>
<feature type="transmembrane region" description="Helical" evidence="8">
    <location>
        <begin position="108"/>
        <end position="133"/>
    </location>
</feature>
<dbReference type="Pfam" id="PF12832">
    <property type="entry name" value="MFS_1_like"/>
    <property type="match status" value="1"/>
</dbReference>
<evidence type="ECO:0000256" key="7">
    <source>
        <dbReference type="ARBA" id="ARBA00023136"/>
    </source>
</evidence>
<feature type="transmembrane region" description="Helical" evidence="8">
    <location>
        <begin position="173"/>
        <end position="195"/>
    </location>
</feature>
<dbReference type="InterPro" id="IPR020846">
    <property type="entry name" value="MFS_dom"/>
</dbReference>
<feature type="transmembrane region" description="Helical" evidence="8">
    <location>
        <begin position="216"/>
        <end position="233"/>
    </location>
</feature>
<keyword evidence="7 8" id="KW-0472">Membrane</keyword>
<dbReference type="InterPro" id="IPR026032">
    <property type="entry name" value="HcaT-like"/>
</dbReference>
<evidence type="ECO:0000256" key="1">
    <source>
        <dbReference type="ARBA" id="ARBA00004429"/>
    </source>
</evidence>
<dbReference type="GO" id="GO:0005886">
    <property type="term" value="C:plasma membrane"/>
    <property type="evidence" value="ECO:0007669"/>
    <property type="project" value="UniProtKB-SubCell"/>
</dbReference>
<comment type="subcellular location">
    <subcellularLocation>
        <location evidence="1">Cell inner membrane</location>
        <topology evidence="1">Multi-pass membrane protein</topology>
    </subcellularLocation>
</comment>
<protein>
    <submittedName>
        <fullName evidence="10">MFS transporter</fullName>
    </submittedName>
</protein>
<evidence type="ECO:0000313" key="11">
    <source>
        <dbReference type="Proteomes" id="UP001141950"/>
    </source>
</evidence>
<dbReference type="PIRSF" id="PIRSF004925">
    <property type="entry name" value="HcaT"/>
    <property type="match status" value="1"/>
</dbReference>
<feature type="domain" description="Major facilitator superfamily (MFS) profile" evidence="9">
    <location>
        <begin position="215"/>
        <end position="396"/>
    </location>
</feature>
<reference evidence="10" key="1">
    <citation type="submission" date="2022-08" db="EMBL/GenBank/DDBJ databases">
        <title>The genomic sequence of strain Paenibacillus sp. SCIV0701.</title>
        <authorList>
            <person name="Zhao H."/>
        </authorList>
    </citation>
    <scope>NUCLEOTIDE SEQUENCE</scope>
    <source>
        <strain evidence="10">SCIV0701</strain>
    </source>
</reference>
<name>A0A9X2S7N7_9BACL</name>
<dbReference type="Gene3D" id="1.20.1250.20">
    <property type="entry name" value="MFS general substrate transporter like domains"/>
    <property type="match status" value="2"/>
</dbReference>
<evidence type="ECO:0000256" key="6">
    <source>
        <dbReference type="ARBA" id="ARBA00022989"/>
    </source>
</evidence>
<dbReference type="PROSITE" id="PS50850">
    <property type="entry name" value="MFS"/>
    <property type="match status" value="1"/>
</dbReference>
<feature type="transmembrane region" description="Helical" evidence="8">
    <location>
        <begin position="253"/>
        <end position="272"/>
    </location>
</feature>
<dbReference type="GO" id="GO:0030395">
    <property type="term" value="F:lactose binding"/>
    <property type="evidence" value="ECO:0007669"/>
    <property type="project" value="TreeGrafter"/>
</dbReference>
<dbReference type="SUPFAM" id="SSF103473">
    <property type="entry name" value="MFS general substrate transporter"/>
    <property type="match status" value="1"/>
</dbReference>
<dbReference type="InterPro" id="IPR036259">
    <property type="entry name" value="MFS_trans_sf"/>
</dbReference>
<feature type="transmembrane region" description="Helical" evidence="8">
    <location>
        <begin position="26"/>
        <end position="46"/>
    </location>
</feature>
<keyword evidence="11" id="KW-1185">Reference proteome</keyword>
<feature type="transmembrane region" description="Helical" evidence="8">
    <location>
        <begin position="145"/>
        <end position="167"/>
    </location>
</feature>
<accession>A0A9X2S7N7</accession>
<organism evidence="10 11">
    <name type="scientific">Paenibacillus soyae</name>
    <dbReference type="NCBI Taxonomy" id="2969249"/>
    <lineage>
        <taxon>Bacteria</taxon>
        <taxon>Bacillati</taxon>
        <taxon>Bacillota</taxon>
        <taxon>Bacilli</taxon>
        <taxon>Bacillales</taxon>
        <taxon>Paenibacillaceae</taxon>
        <taxon>Paenibacillus</taxon>
    </lineage>
</organism>
<dbReference type="InterPro" id="IPR024989">
    <property type="entry name" value="MFS_assoc_dom"/>
</dbReference>
<evidence type="ECO:0000256" key="3">
    <source>
        <dbReference type="ARBA" id="ARBA00022475"/>
    </source>
</evidence>
<keyword evidence="4" id="KW-0997">Cell inner membrane</keyword>
<gene>
    <name evidence="10" type="ORF">NQZ67_05105</name>
</gene>
<dbReference type="PANTHER" id="PTHR23522:SF10">
    <property type="entry name" value="3-PHENYLPROPIONIC ACID TRANSPORTER-RELATED"/>
    <property type="match status" value="1"/>
</dbReference>
<evidence type="ECO:0000256" key="2">
    <source>
        <dbReference type="ARBA" id="ARBA00022448"/>
    </source>
</evidence>
<evidence type="ECO:0000256" key="5">
    <source>
        <dbReference type="ARBA" id="ARBA00022692"/>
    </source>
</evidence>
<feature type="transmembrane region" description="Helical" evidence="8">
    <location>
        <begin position="58"/>
        <end position="77"/>
    </location>
</feature>
<evidence type="ECO:0000256" key="4">
    <source>
        <dbReference type="ARBA" id="ARBA00022519"/>
    </source>
</evidence>
<comment type="caution">
    <text evidence="10">The sequence shown here is derived from an EMBL/GenBank/DDBJ whole genome shotgun (WGS) entry which is preliminary data.</text>
</comment>
<feature type="transmembrane region" description="Helical" evidence="8">
    <location>
        <begin position="303"/>
        <end position="320"/>
    </location>
</feature>
<feature type="transmembrane region" description="Helical" evidence="8">
    <location>
        <begin position="369"/>
        <end position="391"/>
    </location>
</feature>
<evidence type="ECO:0000256" key="8">
    <source>
        <dbReference type="SAM" id="Phobius"/>
    </source>
</evidence>
<keyword evidence="3" id="KW-1003">Cell membrane</keyword>
<proteinExistence type="predicted"/>
<evidence type="ECO:0000313" key="10">
    <source>
        <dbReference type="EMBL" id="MCR2803256.1"/>
    </source>
</evidence>
<evidence type="ECO:0000259" key="9">
    <source>
        <dbReference type="PROSITE" id="PS50850"/>
    </source>
</evidence>
<dbReference type="PANTHER" id="PTHR23522">
    <property type="entry name" value="BLL5896 PROTEIN"/>
    <property type="match status" value="1"/>
</dbReference>
<sequence length="396" mass="43909">MRETETVRGSISISSTAKQETLALRAFNFSTFATQALVVSFIPLYFMTRGFTESQIGILYSSGLFVSIFANIIAGLASDKYRTIRIILIVILLGQLATLSLLFPLENFVMVCIVMTAFYLFQTPIIPLSDSLILLSSQYTGTPYALIRIFGSLGFALSAYGLGLLLKGIGSEWTIFVALCTVGISLLLTIFIKDYQGQSRKIEFSGFFKLLRQRQVLLFFLLILMVSISHRMYESFLAVTMRQLGASDSLVGLSLLVSASSEIPILFLLGKYGHKFKELPLLVIASLMYALRLWLMGEIEDPRWFLATQAMHSVSFGIYFSTALRYISHLIPDEYRSSGQAVYTVIWTGLAGLISGVFGGLVYEQLGRVMFYHAATGVAVAAAIGFLLYFFSRASK</sequence>
<dbReference type="RefSeq" id="WP_257443336.1">
    <property type="nucleotide sequence ID" value="NZ_JANIPJ010000002.1"/>
</dbReference>
<feature type="transmembrane region" description="Helical" evidence="8">
    <location>
        <begin position="279"/>
        <end position="297"/>
    </location>
</feature>
<keyword evidence="2" id="KW-0813">Transport</keyword>
<dbReference type="GO" id="GO:0015528">
    <property type="term" value="F:lactose:proton symporter activity"/>
    <property type="evidence" value="ECO:0007669"/>
    <property type="project" value="TreeGrafter"/>
</dbReference>
<dbReference type="EMBL" id="JANIPJ010000002">
    <property type="protein sequence ID" value="MCR2803256.1"/>
    <property type="molecule type" value="Genomic_DNA"/>
</dbReference>
<keyword evidence="5 8" id="KW-0812">Transmembrane</keyword>
<dbReference type="AlphaFoldDB" id="A0A9X2S7N7"/>
<keyword evidence="6 8" id="KW-1133">Transmembrane helix</keyword>